<gene>
    <name evidence="1" type="ORF">VNO80_21796</name>
</gene>
<accession>A0AAN9QY20</accession>
<evidence type="ECO:0000313" key="2">
    <source>
        <dbReference type="Proteomes" id="UP001374584"/>
    </source>
</evidence>
<sequence length="145" mass="16004">MIKIFQRDGGNRTVGSKPYRFQVLAQVVGSGCWLLPKPMYNVTDKQVDHSPSSVFFFNFLFALLMEQLLASQKDPCFVLPNKFEILELNGGRVVPMVALAHMDLNLISDIVQRGTGLVPLEGNMIDVEPPPCASLLPSSLHLGGY</sequence>
<reference evidence="1 2" key="1">
    <citation type="submission" date="2024-01" db="EMBL/GenBank/DDBJ databases">
        <title>The genomes of 5 underutilized Papilionoideae crops provide insights into root nodulation and disease resistanc.</title>
        <authorList>
            <person name="Jiang F."/>
        </authorList>
    </citation>
    <scope>NUCLEOTIDE SEQUENCE [LARGE SCALE GENOMIC DNA]</scope>
    <source>
        <strain evidence="1">JINMINGXINNONG_FW02</strain>
        <tissue evidence="1">Leaves</tissue>
    </source>
</reference>
<proteinExistence type="predicted"/>
<dbReference type="AlphaFoldDB" id="A0AAN9QY20"/>
<keyword evidence="2" id="KW-1185">Reference proteome</keyword>
<evidence type="ECO:0000313" key="1">
    <source>
        <dbReference type="EMBL" id="KAK7347268.1"/>
    </source>
</evidence>
<dbReference type="PROSITE" id="PS51257">
    <property type="entry name" value="PROKAR_LIPOPROTEIN"/>
    <property type="match status" value="1"/>
</dbReference>
<name>A0AAN9QY20_PHACN</name>
<dbReference type="EMBL" id="JAYMYR010000008">
    <property type="protein sequence ID" value="KAK7347268.1"/>
    <property type="molecule type" value="Genomic_DNA"/>
</dbReference>
<protein>
    <submittedName>
        <fullName evidence="1">Uncharacterized protein</fullName>
    </submittedName>
</protein>
<dbReference type="Proteomes" id="UP001374584">
    <property type="component" value="Unassembled WGS sequence"/>
</dbReference>
<organism evidence="1 2">
    <name type="scientific">Phaseolus coccineus</name>
    <name type="common">Scarlet runner bean</name>
    <name type="synonym">Phaseolus multiflorus</name>
    <dbReference type="NCBI Taxonomy" id="3886"/>
    <lineage>
        <taxon>Eukaryota</taxon>
        <taxon>Viridiplantae</taxon>
        <taxon>Streptophyta</taxon>
        <taxon>Embryophyta</taxon>
        <taxon>Tracheophyta</taxon>
        <taxon>Spermatophyta</taxon>
        <taxon>Magnoliopsida</taxon>
        <taxon>eudicotyledons</taxon>
        <taxon>Gunneridae</taxon>
        <taxon>Pentapetalae</taxon>
        <taxon>rosids</taxon>
        <taxon>fabids</taxon>
        <taxon>Fabales</taxon>
        <taxon>Fabaceae</taxon>
        <taxon>Papilionoideae</taxon>
        <taxon>50 kb inversion clade</taxon>
        <taxon>NPAAA clade</taxon>
        <taxon>indigoferoid/millettioid clade</taxon>
        <taxon>Phaseoleae</taxon>
        <taxon>Phaseolus</taxon>
    </lineage>
</organism>
<comment type="caution">
    <text evidence="1">The sequence shown here is derived from an EMBL/GenBank/DDBJ whole genome shotgun (WGS) entry which is preliminary data.</text>
</comment>